<keyword evidence="5" id="KW-1185">Reference proteome</keyword>
<dbReference type="InterPro" id="IPR017937">
    <property type="entry name" value="Thioredoxin_CS"/>
</dbReference>
<dbReference type="PANTHER" id="PTHR18929:SF240">
    <property type="entry name" value="PROTEIN DISULFIDE-ISOMERASE"/>
    <property type="match status" value="1"/>
</dbReference>
<dbReference type="GO" id="GO:0034976">
    <property type="term" value="P:response to endoplasmic reticulum stress"/>
    <property type="evidence" value="ECO:0007669"/>
    <property type="project" value="TreeGrafter"/>
</dbReference>
<dbReference type="AlphaFoldDB" id="A0A8S1R324"/>
<reference evidence="4" key="1">
    <citation type="submission" date="2021-01" db="EMBL/GenBank/DDBJ databases">
        <authorList>
            <consortium name="Genoscope - CEA"/>
            <person name="William W."/>
        </authorList>
    </citation>
    <scope>NUCLEOTIDE SEQUENCE</scope>
</reference>
<dbReference type="GO" id="GO:0006457">
    <property type="term" value="P:protein folding"/>
    <property type="evidence" value="ECO:0007669"/>
    <property type="project" value="TreeGrafter"/>
</dbReference>
<accession>A0A8S1R324</accession>
<proteinExistence type="inferred from homology"/>
<dbReference type="OrthoDB" id="72053at2759"/>
<sequence length="603" mass="69469">MKYFLLLALVLIVLSKQEIQEVDGVLQLSRSNFQQAVDENPRLIVKFYIDTCRYCKKMKPVYIKLAEMLKEYGFVLGEINAHENKAFTAKNNVKSYPTLKLYKNGVVQDFPNQSDSVDLLFEFALQNAYDQFTNLNTQEEIDLFLKRCNFALLKYVNNDDDLKQFSDENIGVKFGIVVNPELQQAHSSKYTLYHKELPQPINYDGDIDGLKEWILTNGFPKVFTFTEEEFLKAEKDKINLIGVAGVKNSPLHETLKALAELYKNKIRFILINPNLELPNKRFQYLIKKKAIASNAVYYYNYNTKKTYTKEFSDESLETHQKIVETLIEESNNGQEPIKADSDKYFKGDGQVHVLNTENFKEQVYDNPNHVFVKFYAPWCGHCKNLAPIYEELASQLDRQDIVIAEVDFTVDRIEGIQIQGYPTLIFFKNEGGQKKQIEYEGGRSVEGMKDFLLKKLDSNSNSEPQIKLTEESLSVNESDRVEIPNDGQVIQLTLENFEQTVLKSKQDVFVKFYAPWCGHCKAMAAEYVKLAEQYKNSKNVLIAELDATIHKIPIVEVKGFPTLIHFKKDQTSVKQIKYSGKRTAEAITEFIESNINSAQKQDL</sequence>
<dbReference type="FunFam" id="3.40.30.10:FF:000426">
    <property type="entry name" value="Putative Disulfide-isomerase A4"/>
    <property type="match status" value="1"/>
</dbReference>
<feature type="domain" description="Thioredoxin" evidence="3">
    <location>
        <begin position="8"/>
        <end position="130"/>
    </location>
</feature>
<evidence type="ECO:0000313" key="4">
    <source>
        <dbReference type="EMBL" id="CAD8121482.1"/>
    </source>
</evidence>
<evidence type="ECO:0000256" key="2">
    <source>
        <dbReference type="SAM" id="SignalP"/>
    </source>
</evidence>
<dbReference type="PROSITE" id="PS51352">
    <property type="entry name" value="THIOREDOXIN_2"/>
    <property type="match status" value="3"/>
</dbReference>
<dbReference type="FunFam" id="3.40.30.10:FF:000223">
    <property type="entry name" value="protein disulfide-isomerase isoform X2"/>
    <property type="match status" value="2"/>
</dbReference>
<protein>
    <recommendedName>
        <fullName evidence="3">Thioredoxin domain-containing protein</fullName>
    </recommendedName>
</protein>
<comment type="caution">
    <text evidence="4">The sequence shown here is derived from an EMBL/GenBank/DDBJ whole genome shotgun (WGS) entry which is preliminary data.</text>
</comment>
<feature type="domain" description="Thioredoxin" evidence="3">
    <location>
        <begin position="315"/>
        <end position="457"/>
    </location>
</feature>
<dbReference type="GO" id="GO:0005783">
    <property type="term" value="C:endoplasmic reticulum"/>
    <property type="evidence" value="ECO:0007669"/>
    <property type="project" value="TreeGrafter"/>
</dbReference>
<dbReference type="Proteomes" id="UP000692954">
    <property type="component" value="Unassembled WGS sequence"/>
</dbReference>
<keyword evidence="2" id="KW-0732">Signal</keyword>
<dbReference type="Pfam" id="PF13848">
    <property type="entry name" value="Thioredoxin_6"/>
    <property type="match status" value="1"/>
</dbReference>
<gene>
    <name evidence="4" type="ORF">PSON_ATCC_30995.1.T1320134</name>
</gene>
<evidence type="ECO:0000256" key="1">
    <source>
        <dbReference type="ARBA" id="ARBA00006347"/>
    </source>
</evidence>
<organism evidence="4 5">
    <name type="scientific">Paramecium sonneborni</name>
    <dbReference type="NCBI Taxonomy" id="65129"/>
    <lineage>
        <taxon>Eukaryota</taxon>
        <taxon>Sar</taxon>
        <taxon>Alveolata</taxon>
        <taxon>Ciliophora</taxon>
        <taxon>Intramacronucleata</taxon>
        <taxon>Oligohymenophorea</taxon>
        <taxon>Peniculida</taxon>
        <taxon>Parameciidae</taxon>
        <taxon>Paramecium</taxon>
    </lineage>
</organism>
<dbReference type="InterPro" id="IPR013766">
    <property type="entry name" value="Thioredoxin_domain"/>
</dbReference>
<evidence type="ECO:0000313" key="5">
    <source>
        <dbReference type="Proteomes" id="UP000692954"/>
    </source>
</evidence>
<dbReference type="PANTHER" id="PTHR18929">
    <property type="entry name" value="PROTEIN DISULFIDE ISOMERASE"/>
    <property type="match status" value="1"/>
</dbReference>
<dbReference type="PROSITE" id="PS00194">
    <property type="entry name" value="THIOREDOXIN_1"/>
    <property type="match status" value="2"/>
</dbReference>
<dbReference type="Pfam" id="PF00085">
    <property type="entry name" value="Thioredoxin"/>
    <property type="match status" value="3"/>
</dbReference>
<feature type="domain" description="Thioredoxin" evidence="3">
    <location>
        <begin position="464"/>
        <end position="596"/>
    </location>
</feature>
<dbReference type="EMBL" id="CAJJDN010000132">
    <property type="protein sequence ID" value="CAD8121482.1"/>
    <property type="molecule type" value="Genomic_DNA"/>
</dbReference>
<comment type="similarity">
    <text evidence="1">Belongs to the protein disulfide isomerase family.</text>
</comment>
<dbReference type="CDD" id="cd02961">
    <property type="entry name" value="PDI_a_family"/>
    <property type="match status" value="1"/>
</dbReference>
<feature type="signal peptide" evidence="2">
    <location>
        <begin position="1"/>
        <end position="15"/>
    </location>
</feature>
<dbReference type="GO" id="GO:0003756">
    <property type="term" value="F:protein disulfide isomerase activity"/>
    <property type="evidence" value="ECO:0007669"/>
    <property type="project" value="TreeGrafter"/>
</dbReference>
<name>A0A8S1R324_9CILI</name>
<dbReference type="CDD" id="cd02995">
    <property type="entry name" value="PDI_a_PDI_a'_C"/>
    <property type="match status" value="1"/>
</dbReference>
<feature type="chain" id="PRO_5035884127" description="Thioredoxin domain-containing protein" evidence="2">
    <location>
        <begin position="16"/>
        <end position="603"/>
    </location>
</feature>
<evidence type="ECO:0000259" key="3">
    <source>
        <dbReference type="PROSITE" id="PS51352"/>
    </source>
</evidence>